<keyword evidence="5 7" id="KW-1133">Transmembrane helix</keyword>
<dbReference type="EMBL" id="CP121252">
    <property type="protein sequence ID" value="WFP16184.1"/>
    <property type="molecule type" value="Genomic_DNA"/>
</dbReference>
<reference evidence="8 9" key="1">
    <citation type="submission" date="2023-04" db="EMBL/GenBank/DDBJ databases">
        <title>Funneling lignin-derived compounds into biodiesel using alkali-halophilic Citricoccus sp. P2.</title>
        <authorList>
            <person name="Luo C.-B."/>
        </authorList>
    </citation>
    <scope>NUCLEOTIDE SEQUENCE [LARGE SCALE GENOMIC DNA]</scope>
    <source>
        <strain evidence="8 9">P2</strain>
    </source>
</reference>
<evidence type="ECO:0000256" key="2">
    <source>
        <dbReference type="ARBA" id="ARBA00006228"/>
    </source>
</evidence>
<dbReference type="PANTHER" id="PTHR34584">
    <property type="entry name" value="NA(+)/H(+) ANTIPORTER SUBUNIT E1"/>
    <property type="match status" value="1"/>
</dbReference>
<protein>
    <submittedName>
        <fullName evidence="8">Na+/H+ antiporter subunit E</fullName>
    </submittedName>
</protein>
<dbReference type="Proteomes" id="UP001219037">
    <property type="component" value="Chromosome"/>
</dbReference>
<keyword evidence="3" id="KW-1003">Cell membrane</keyword>
<evidence type="ECO:0000313" key="8">
    <source>
        <dbReference type="EMBL" id="WFP16184.1"/>
    </source>
</evidence>
<evidence type="ECO:0000313" key="9">
    <source>
        <dbReference type="Proteomes" id="UP001219037"/>
    </source>
</evidence>
<evidence type="ECO:0000256" key="7">
    <source>
        <dbReference type="SAM" id="Phobius"/>
    </source>
</evidence>
<keyword evidence="6 7" id="KW-0472">Membrane</keyword>
<proteinExistence type="inferred from homology"/>
<accession>A0ABY8H5Q3</accession>
<keyword evidence="4 7" id="KW-0812">Transmembrane</keyword>
<gene>
    <name evidence="8" type="ORF">P8192_12440</name>
</gene>
<dbReference type="InterPro" id="IPR002758">
    <property type="entry name" value="Cation_antiport_E"/>
</dbReference>
<sequence length="174" mass="18384">MVVSILVRTVVIAAAWCAVTELRPSALVYALAAVPIGVAATYMVTGLPRRGRPLGFSRGFTATAASLRLLGWVARSAIAGGGDVARRALWLPRPDVDPAWVTRRTSLATAAGRVTLALATNLTPGTLSARIDGDELEIHVITTELDLDAALAALETRIAAIERAVSVDTRFSRR</sequence>
<evidence type="ECO:0000256" key="3">
    <source>
        <dbReference type="ARBA" id="ARBA00022475"/>
    </source>
</evidence>
<dbReference type="Pfam" id="PF01899">
    <property type="entry name" value="MNHE"/>
    <property type="match status" value="1"/>
</dbReference>
<organism evidence="8 9">
    <name type="scientific">Citricoccus muralis</name>
    <dbReference type="NCBI Taxonomy" id="169134"/>
    <lineage>
        <taxon>Bacteria</taxon>
        <taxon>Bacillati</taxon>
        <taxon>Actinomycetota</taxon>
        <taxon>Actinomycetes</taxon>
        <taxon>Micrococcales</taxon>
        <taxon>Micrococcaceae</taxon>
        <taxon>Citricoccus</taxon>
    </lineage>
</organism>
<dbReference type="PANTHER" id="PTHR34584:SF1">
    <property type="entry name" value="NA(+)_H(+) ANTIPORTER SUBUNIT E1"/>
    <property type="match status" value="1"/>
</dbReference>
<name>A0ABY8H5Q3_9MICC</name>
<evidence type="ECO:0000256" key="6">
    <source>
        <dbReference type="ARBA" id="ARBA00023136"/>
    </source>
</evidence>
<evidence type="ECO:0000256" key="1">
    <source>
        <dbReference type="ARBA" id="ARBA00004651"/>
    </source>
</evidence>
<comment type="subcellular location">
    <subcellularLocation>
        <location evidence="1">Cell membrane</location>
        <topology evidence="1">Multi-pass membrane protein</topology>
    </subcellularLocation>
</comment>
<evidence type="ECO:0000256" key="4">
    <source>
        <dbReference type="ARBA" id="ARBA00022692"/>
    </source>
</evidence>
<comment type="similarity">
    <text evidence="2">Belongs to the CPA3 antiporters (TC 2.A.63) subunit E family.</text>
</comment>
<evidence type="ECO:0000256" key="5">
    <source>
        <dbReference type="ARBA" id="ARBA00022989"/>
    </source>
</evidence>
<feature type="transmembrane region" description="Helical" evidence="7">
    <location>
        <begin position="27"/>
        <end position="48"/>
    </location>
</feature>
<dbReference type="RefSeq" id="WP_278157342.1">
    <property type="nucleotide sequence ID" value="NZ_CP121252.1"/>
</dbReference>
<keyword evidence="9" id="KW-1185">Reference proteome</keyword>